<dbReference type="Pfam" id="PF16784">
    <property type="entry name" value="HNHc_6"/>
    <property type="match status" value="1"/>
</dbReference>
<evidence type="ECO:0000313" key="1">
    <source>
        <dbReference type="EMBL" id="DAF59957.1"/>
    </source>
</evidence>
<proteinExistence type="predicted"/>
<organism evidence="1">
    <name type="scientific">Siphoviridae sp. ctGz830</name>
    <dbReference type="NCBI Taxonomy" id="2827825"/>
    <lineage>
        <taxon>Viruses</taxon>
        <taxon>Duplodnaviria</taxon>
        <taxon>Heunggongvirae</taxon>
        <taxon>Uroviricota</taxon>
        <taxon>Caudoviricetes</taxon>
    </lineage>
</organism>
<protein>
    <submittedName>
        <fullName evidence="1">HNHc nuclease</fullName>
    </submittedName>
</protein>
<accession>A0A8S5T9E8</accession>
<name>A0A8S5T9E8_9CAUD</name>
<sequence>MKVFTQIKKAKILEKGVGIYAEIEDNIYSTLLRYKGDRGYIDCEIEIKDPRYISTEQRKKIYATLKDISEYTGYEAEHIKGIMKYDYISKTGSEYFSLSNCSVTTAREFINHLIEFCISWGVPVHESLLKRTDDINKYLYYCLKYRVCAISNQPNADIHHCTGSHVGMGRNRHKISHSGLELIALNRYWHTRVHNEGETHIFNRFKIYGITVDDLTLQLLGLNTDEIS</sequence>
<dbReference type="EMBL" id="BK032780">
    <property type="protein sequence ID" value="DAF59957.1"/>
    <property type="molecule type" value="Genomic_DNA"/>
</dbReference>
<reference evidence="1" key="1">
    <citation type="journal article" date="2021" name="Proc. Natl. Acad. Sci. U.S.A.">
        <title>A Catalog of Tens of Thousands of Viruses from Human Metagenomes Reveals Hidden Associations with Chronic Diseases.</title>
        <authorList>
            <person name="Tisza M.J."/>
            <person name="Buck C.B."/>
        </authorList>
    </citation>
    <scope>NUCLEOTIDE SEQUENCE</scope>
    <source>
        <strain evidence="1">CtGz830</strain>
    </source>
</reference>
<dbReference type="InterPro" id="IPR041242">
    <property type="entry name" value="HNHc_6"/>
</dbReference>